<accession>A0A2G9Q9L8</accession>
<evidence type="ECO:0000313" key="1">
    <source>
        <dbReference type="EMBL" id="PIO12270.1"/>
    </source>
</evidence>
<dbReference type="Proteomes" id="UP000228934">
    <property type="component" value="Unassembled WGS sequence"/>
</dbReference>
<reference evidence="2" key="1">
    <citation type="journal article" date="2017" name="Nat. Commun.">
        <title>The North American bullfrog draft genome provides insight into hormonal regulation of long noncoding RNA.</title>
        <authorList>
            <person name="Hammond S.A."/>
            <person name="Warren R.L."/>
            <person name="Vandervalk B.P."/>
            <person name="Kucuk E."/>
            <person name="Khan H."/>
            <person name="Gibb E.A."/>
            <person name="Pandoh P."/>
            <person name="Kirk H."/>
            <person name="Zhao Y."/>
            <person name="Jones M."/>
            <person name="Mungall A.J."/>
            <person name="Coope R."/>
            <person name="Pleasance S."/>
            <person name="Moore R.A."/>
            <person name="Holt R.A."/>
            <person name="Round J.M."/>
            <person name="Ohora S."/>
            <person name="Walle B.V."/>
            <person name="Veldhoen N."/>
            <person name="Helbing C.C."/>
            <person name="Birol I."/>
        </authorList>
    </citation>
    <scope>NUCLEOTIDE SEQUENCE [LARGE SCALE GENOMIC DNA]</scope>
</reference>
<protein>
    <submittedName>
        <fullName evidence="1">Uncharacterized protein</fullName>
    </submittedName>
</protein>
<sequence length="168" mass="17399">MPGGTQESKILLTIDPAGVCSELTTFDKVSFTVLCGSTQGDVFPELRAVHSGKVIAEVMSSPCDHNISCDIVLNKSSSPERSDMDSISESPNSSTGRYLFTVLDTFPISCLPVPVVDFAGSSSGTTETGVVGSEFKAMSADETAIAVSLSGTFSATTGKVTACRSLSP</sequence>
<dbReference type="AlphaFoldDB" id="A0A2G9Q9L8"/>
<gene>
    <name evidence="1" type="ORF">AB205_0206230</name>
</gene>
<dbReference type="EMBL" id="KZ060454">
    <property type="protein sequence ID" value="PIO12270.1"/>
    <property type="molecule type" value="Genomic_DNA"/>
</dbReference>
<evidence type="ECO:0000313" key="2">
    <source>
        <dbReference type="Proteomes" id="UP000228934"/>
    </source>
</evidence>
<name>A0A2G9Q9L8_AQUCT</name>
<proteinExistence type="predicted"/>
<keyword evidence="2" id="KW-1185">Reference proteome</keyword>
<organism evidence="1 2">
    <name type="scientific">Aquarana catesbeiana</name>
    <name type="common">American bullfrog</name>
    <name type="synonym">Rana catesbeiana</name>
    <dbReference type="NCBI Taxonomy" id="8400"/>
    <lineage>
        <taxon>Eukaryota</taxon>
        <taxon>Metazoa</taxon>
        <taxon>Chordata</taxon>
        <taxon>Craniata</taxon>
        <taxon>Vertebrata</taxon>
        <taxon>Euteleostomi</taxon>
        <taxon>Amphibia</taxon>
        <taxon>Batrachia</taxon>
        <taxon>Anura</taxon>
        <taxon>Neobatrachia</taxon>
        <taxon>Ranoidea</taxon>
        <taxon>Ranidae</taxon>
        <taxon>Aquarana</taxon>
    </lineage>
</organism>